<sequence>MEVVDLSHPIREDMPVFPGEEQPKIEIVADMEHCGYHEKRFLLNSHTGTHLDVPKHVFQDGYSLEKYPVKKYIGQAIMITLIDSGRIEIEELAPYENALRDCDFMLVNTGWSRHWGSAQYYGDPPYFSREAADWLSSFELKGIGIDSPSVDQMSDQGLPVHRALLEKEIVIIENMTNFDQLKKPVFTLYCLPLNIEGADACPVRAVAVY</sequence>
<dbReference type="HOGENOM" id="CLU_030671_3_0_9"/>
<dbReference type="EMBL" id="CP002547">
    <property type="protein sequence ID" value="ADY57311.1"/>
    <property type="molecule type" value="Genomic_DNA"/>
</dbReference>
<dbReference type="STRING" id="645991.Sgly_3042"/>
<dbReference type="GO" id="GO:0019441">
    <property type="term" value="P:L-tryptophan catabolic process to kynurenine"/>
    <property type="evidence" value="ECO:0007669"/>
    <property type="project" value="InterPro"/>
</dbReference>
<dbReference type="GO" id="GO:0004061">
    <property type="term" value="F:arylformamidase activity"/>
    <property type="evidence" value="ECO:0007669"/>
    <property type="project" value="InterPro"/>
</dbReference>
<dbReference type="RefSeq" id="WP_013626083.1">
    <property type="nucleotide sequence ID" value="NC_015172.1"/>
</dbReference>
<dbReference type="Gene3D" id="3.50.30.50">
    <property type="entry name" value="Putative cyclase"/>
    <property type="match status" value="1"/>
</dbReference>
<dbReference type="Pfam" id="PF04199">
    <property type="entry name" value="Cyclase"/>
    <property type="match status" value="1"/>
</dbReference>
<dbReference type="KEGG" id="sgy:Sgly_3042"/>
<evidence type="ECO:0000313" key="1">
    <source>
        <dbReference type="EMBL" id="ADY57311.1"/>
    </source>
</evidence>
<keyword evidence="2" id="KW-1185">Reference proteome</keyword>
<dbReference type="InterPro" id="IPR037175">
    <property type="entry name" value="KFase_sf"/>
</dbReference>
<dbReference type="eggNOG" id="COG1878">
    <property type="taxonomic scope" value="Bacteria"/>
</dbReference>
<dbReference type="PANTHER" id="PTHR31118">
    <property type="entry name" value="CYCLASE-LIKE PROTEIN 2"/>
    <property type="match status" value="1"/>
</dbReference>
<gene>
    <name evidence="1" type="ordered locus">Sgly_3042</name>
</gene>
<name>F0T0D9_SYNGF</name>
<reference evidence="2" key="2">
    <citation type="submission" date="2011-02" db="EMBL/GenBank/DDBJ databases">
        <title>The complete genome of Syntrophobotulus glycolicus DSM 8271.</title>
        <authorList>
            <person name="Lucas S."/>
            <person name="Copeland A."/>
            <person name="Lapidus A."/>
            <person name="Bruce D."/>
            <person name="Goodwin L."/>
            <person name="Pitluck S."/>
            <person name="Kyrpides N."/>
            <person name="Mavromatis K."/>
            <person name="Pagani I."/>
            <person name="Ivanova N."/>
            <person name="Mikhailova N."/>
            <person name="Chertkov O."/>
            <person name="Held B."/>
            <person name="Detter J.C."/>
            <person name="Tapia R."/>
            <person name="Han C."/>
            <person name="Land M."/>
            <person name="Hauser L."/>
            <person name="Markowitz V."/>
            <person name="Cheng J.-F."/>
            <person name="Hugenholtz P."/>
            <person name="Woyke T."/>
            <person name="Wu D."/>
            <person name="Spring S."/>
            <person name="Schroeder M."/>
            <person name="Brambilla E."/>
            <person name="Klenk H.-P."/>
            <person name="Eisen J.A."/>
        </authorList>
    </citation>
    <scope>NUCLEOTIDE SEQUENCE [LARGE SCALE GENOMIC DNA]</scope>
    <source>
        <strain evidence="2">DSM 8271 / FlGlyR</strain>
    </source>
</reference>
<dbReference type="OrthoDB" id="9796085at2"/>
<dbReference type="SUPFAM" id="SSF102198">
    <property type="entry name" value="Putative cyclase"/>
    <property type="match status" value="1"/>
</dbReference>
<dbReference type="PANTHER" id="PTHR31118:SF32">
    <property type="entry name" value="KYNURENINE FORMAMIDASE"/>
    <property type="match status" value="1"/>
</dbReference>
<dbReference type="Proteomes" id="UP000007488">
    <property type="component" value="Chromosome"/>
</dbReference>
<dbReference type="InterPro" id="IPR007325">
    <property type="entry name" value="KFase/CYL"/>
</dbReference>
<accession>F0T0D9</accession>
<protein>
    <submittedName>
        <fullName evidence="1">Cyclase family protein</fullName>
    </submittedName>
</protein>
<reference evidence="1 2" key="1">
    <citation type="journal article" date="2011" name="Stand. Genomic Sci.">
        <title>Complete genome sequence of Syntrophobotulus glycolicus type strain (FlGlyR).</title>
        <authorList>
            <person name="Han C."/>
            <person name="Mwirichia R."/>
            <person name="Chertkov O."/>
            <person name="Held B."/>
            <person name="Lapidus A."/>
            <person name="Nolan M."/>
            <person name="Lucas S."/>
            <person name="Hammon N."/>
            <person name="Deshpande S."/>
            <person name="Cheng J.F."/>
            <person name="Tapia R."/>
            <person name="Goodwin L."/>
            <person name="Pitluck S."/>
            <person name="Huntemann M."/>
            <person name="Liolios K."/>
            <person name="Ivanova N."/>
            <person name="Pagani I."/>
            <person name="Mavromatis K."/>
            <person name="Ovchinikova G."/>
            <person name="Pati A."/>
            <person name="Chen A."/>
            <person name="Palaniappan K."/>
            <person name="Land M."/>
            <person name="Hauser L."/>
            <person name="Brambilla E.M."/>
            <person name="Rohde M."/>
            <person name="Spring S."/>
            <person name="Sikorski J."/>
            <person name="Goker M."/>
            <person name="Woyke T."/>
            <person name="Bristow J."/>
            <person name="Eisen J.A."/>
            <person name="Markowitz V."/>
            <person name="Hugenholtz P."/>
            <person name="Kyrpides N.C."/>
            <person name="Klenk H.P."/>
            <person name="Detter J.C."/>
        </authorList>
    </citation>
    <scope>NUCLEOTIDE SEQUENCE [LARGE SCALE GENOMIC DNA]</scope>
    <source>
        <strain evidence="2">DSM 8271 / FlGlyR</strain>
    </source>
</reference>
<organism evidence="1 2">
    <name type="scientific">Syntrophobotulus glycolicus (strain DSM 8271 / FlGlyR)</name>
    <dbReference type="NCBI Taxonomy" id="645991"/>
    <lineage>
        <taxon>Bacteria</taxon>
        <taxon>Bacillati</taxon>
        <taxon>Bacillota</taxon>
        <taxon>Clostridia</taxon>
        <taxon>Eubacteriales</taxon>
        <taxon>Desulfitobacteriaceae</taxon>
        <taxon>Syntrophobotulus</taxon>
    </lineage>
</organism>
<evidence type="ECO:0000313" key="2">
    <source>
        <dbReference type="Proteomes" id="UP000007488"/>
    </source>
</evidence>
<proteinExistence type="predicted"/>
<dbReference type="AlphaFoldDB" id="F0T0D9"/>